<proteinExistence type="predicted"/>
<accession>A0A1I1UGP1</accession>
<sequence length="143" mass="15797">MVGNWRWNVGLGIVGAVLTLLFSIGKNPLSVMLMRSMYAFIAFVAIAFVLRVALAFILQPPVMHQAETAGEEGKGTQLDLQTPDESEDLNQMLKSQMDGHKAQEVEQPDQNRQFKPLTPPKLVSTQNKEPEELAKAVRHLTGG</sequence>
<dbReference type="EMBL" id="FOMT01000001">
    <property type="protein sequence ID" value="SFD68778.1"/>
    <property type="molecule type" value="Genomic_DNA"/>
</dbReference>
<feature type="region of interest" description="Disordered" evidence="1">
    <location>
        <begin position="66"/>
        <end position="143"/>
    </location>
</feature>
<name>A0A1I1UGP1_9BACL</name>
<dbReference type="AlphaFoldDB" id="A0A1I1UGP1"/>
<evidence type="ECO:0000256" key="2">
    <source>
        <dbReference type="SAM" id="Phobius"/>
    </source>
</evidence>
<feature type="transmembrane region" description="Helical" evidence="2">
    <location>
        <begin position="6"/>
        <end position="25"/>
    </location>
</feature>
<dbReference type="RefSeq" id="WP_091181638.1">
    <property type="nucleotide sequence ID" value="NZ_FOMT01000001.1"/>
</dbReference>
<gene>
    <name evidence="3" type="ORF">SAMN05216378_1002</name>
</gene>
<dbReference type="STRING" id="1045775.SAMN05216378_1002"/>
<keyword evidence="2" id="KW-0812">Transmembrane</keyword>
<evidence type="ECO:0000256" key="1">
    <source>
        <dbReference type="SAM" id="MobiDB-lite"/>
    </source>
</evidence>
<feature type="transmembrane region" description="Helical" evidence="2">
    <location>
        <begin position="37"/>
        <end position="58"/>
    </location>
</feature>
<organism evidence="3 4">
    <name type="scientific">Paenibacillus catalpae</name>
    <dbReference type="NCBI Taxonomy" id="1045775"/>
    <lineage>
        <taxon>Bacteria</taxon>
        <taxon>Bacillati</taxon>
        <taxon>Bacillota</taxon>
        <taxon>Bacilli</taxon>
        <taxon>Bacillales</taxon>
        <taxon>Paenibacillaceae</taxon>
        <taxon>Paenibacillus</taxon>
    </lineage>
</organism>
<keyword evidence="2" id="KW-1133">Transmembrane helix</keyword>
<dbReference type="Proteomes" id="UP000198855">
    <property type="component" value="Unassembled WGS sequence"/>
</dbReference>
<keyword evidence="4" id="KW-1185">Reference proteome</keyword>
<evidence type="ECO:0000313" key="4">
    <source>
        <dbReference type="Proteomes" id="UP000198855"/>
    </source>
</evidence>
<dbReference type="OrthoDB" id="2476549at2"/>
<keyword evidence="2" id="KW-0472">Membrane</keyword>
<protein>
    <submittedName>
        <fullName evidence="3">Uncharacterized protein</fullName>
    </submittedName>
</protein>
<reference evidence="4" key="1">
    <citation type="submission" date="2016-10" db="EMBL/GenBank/DDBJ databases">
        <authorList>
            <person name="Varghese N."/>
            <person name="Submissions S."/>
        </authorList>
    </citation>
    <scope>NUCLEOTIDE SEQUENCE [LARGE SCALE GENOMIC DNA]</scope>
    <source>
        <strain evidence="4">CGMCC 1.10784</strain>
    </source>
</reference>
<evidence type="ECO:0000313" key="3">
    <source>
        <dbReference type="EMBL" id="SFD68778.1"/>
    </source>
</evidence>